<accession>A0A4Y9ABC3</accession>
<reference evidence="1 2" key="1">
    <citation type="submission" date="2019-03" db="EMBL/GenBank/DDBJ databases">
        <title>Genome sequence of Lentibacillus salicampi ATCC BAA-719.</title>
        <authorList>
            <person name="Maclea K.S."/>
            <person name="Simoes Junior M."/>
        </authorList>
    </citation>
    <scope>NUCLEOTIDE SEQUENCE [LARGE SCALE GENOMIC DNA]</scope>
    <source>
        <strain evidence="1 2">ATCC BAA-719</strain>
    </source>
</reference>
<dbReference type="InterPro" id="IPR015064">
    <property type="entry name" value="Sda"/>
</dbReference>
<dbReference type="Proteomes" id="UP000298484">
    <property type="component" value="Unassembled WGS sequence"/>
</dbReference>
<keyword evidence="2" id="KW-1185">Reference proteome</keyword>
<dbReference type="InterPro" id="IPR036916">
    <property type="entry name" value="Sda_sf"/>
</dbReference>
<protein>
    <submittedName>
        <fullName evidence="1">Sporulation histidine kinase inhibitor Sda</fullName>
    </submittedName>
</protein>
<proteinExistence type="predicted"/>
<sequence>MKLLSNDVLSEAYEKARQGGLDEDFIDLLKNELNHRDLLDSDQDVVINN</sequence>
<evidence type="ECO:0000313" key="1">
    <source>
        <dbReference type="EMBL" id="TFJ92602.1"/>
    </source>
</evidence>
<dbReference type="AlphaFoldDB" id="A0A4Y9ABC3"/>
<name>A0A4Y9ABC3_9BACI</name>
<dbReference type="SUPFAM" id="SSF100985">
    <property type="entry name" value="Sporulation inhibitor Sda"/>
    <property type="match status" value="1"/>
</dbReference>
<comment type="caution">
    <text evidence="1">The sequence shown here is derived from an EMBL/GenBank/DDBJ whole genome shotgun (WGS) entry which is preliminary data.</text>
</comment>
<dbReference type="EMBL" id="SRHY01000019">
    <property type="protein sequence ID" value="TFJ92602.1"/>
    <property type="molecule type" value="Genomic_DNA"/>
</dbReference>
<evidence type="ECO:0000313" key="2">
    <source>
        <dbReference type="Proteomes" id="UP000298484"/>
    </source>
</evidence>
<gene>
    <name evidence="1" type="ORF">E4U82_11535</name>
</gene>
<dbReference type="Pfam" id="PF08970">
    <property type="entry name" value="Sda"/>
    <property type="match status" value="1"/>
</dbReference>
<dbReference type="Gene3D" id="1.10.287.1100">
    <property type="entry name" value="Sporulation inhibitor A"/>
    <property type="match status" value="1"/>
</dbReference>
<organism evidence="1 2">
    <name type="scientific">Lentibacillus salicampi</name>
    <dbReference type="NCBI Taxonomy" id="175306"/>
    <lineage>
        <taxon>Bacteria</taxon>
        <taxon>Bacillati</taxon>
        <taxon>Bacillota</taxon>
        <taxon>Bacilli</taxon>
        <taxon>Bacillales</taxon>
        <taxon>Bacillaceae</taxon>
        <taxon>Lentibacillus</taxon>
    </lineage>
</organism>
<dbReference type="OrthoDB" id="2933732at2"/>